<comment type="subcellular location">
    <subcellularLocation>
        <location evidence="1">Membrane</location>
        <topology evidence="1">Multi-pass membrane protein</topology>
    </subcellularLocation>
</comment>
<evidence type="ECO:0000313" key="10">
    <source>
        <dbReference type="EMBL" id="KAJ7971142.1"/>
    </source>
</evidence>
<evidence type="ECO:0000256" key="5">
    <source>
        <dbReference type="ARBA" id="ARBA00022989"/>
    </source>
</evidence>
<comment type="caution">
    <text evidence="10">The sequence shown here is derived from an EMBL/GenBank/DDBJ whole genome shotgun (WGS) entry which is preliminary data.</text>
</comment>
<keyword evidence="3 8" id="KW-0812">Transmembrane</keyword>
<dbReference type="EMBL" id="JARAOO010000004">
    <property type="protein sequence ID" value="KAJ7971142.1"/>
    <property type="molecule type" value="Genomic_DNA"/>
</dbReference>
<evidence type="ECO:0000256" key="1">
    <source>
        <dbReference type="ARBA" id="ARBA00004141"/>
    </source>
</evidence>
<dbReference type="GO" id="GO:0031090">
    <property type="term" value="C:organelle membrane"/>
    <property type="evidence" value="ECO:0007669"/>
    <property type="project" value="UniProtKB-ARBA"/>
</dbReference>
<feature type="transmembrane region" description="Helical" evidence="8">
    <location>
        <begin position="367"/>
        <end position="387"/>
    </location>
</feature>
<keyword evidence="5 8" id="KW-1133">Transmembrane helix</keyword>
<dbReference type="GO" id="GO:0015179">
    <property type="term" value="F:L-amino acid transmembrane transporter activity"/>
    <property type="evidence" value="ECO:0007669"/>
    <property type="project" value="TreeGrafter"/>
</dbReference>
<feature type="transmembrane region" description="Helical" evidence="8">
    <location>
        <begin position="242"/>
        <end position="261"/>
    </location>
</feature>
<evidence type="ECO:0000256" key="3">
    <source>
        <dbReference type="ARBA" id="ARBA00022692"/>
    </source>
</evidence>
<evidence type="ECO:0000256" key="6">
    <source>
        <dbReference type="ARBA" id="ARBA00023136"/>
    </source>
</evidence>
<name>A0AAD7PXU2_QUISA</name>
<feature type="transmembrane region" description="Helical" evidence="8">
    <location>
        <begin position="120"/>
        <end position="141"/>
    </location>
</feature>
<evidence type="ECO:0000256" key="4">
    <source>
        <dbReference type="ARBA" id="ARBA00022970"/>
    </source>
</evidence>
<evidence type="ECO:0000256" key="2">
    <source>
        <dbReference type="ARBA" id="ARBA00022448"/>
    </source>
</evidence>
<feature type="domain" description="Amino acid transporter transmembrane" evidence="9">
    <location>
        <begin position="43"/>
        <end position="447"/>
    </location>
</feature>
<feature type="transmembrane region" description="Helical" evidence="8">
    <location>
        <begin position="201"/>
        <end position="222"/>
    </location>
</feature>
<sequence length="461" mass="50177">MTIGSLAPKKEKKSRKSKQVADEKAPLLPKKQEEDGFDEFDGASFSGAVFNLSTTIIGAGIMSLPATMRELGLIPGIAVIIFMAFLTEKSIEMLIRFSRAGKLASYGGLMGDAFGKYGKALAQICVAVNNIGVLIVYMIIIGDVLSGTSSSGVHHAGLLEGWFGVQWWNGRTIILLVTTVAVFAPLASFKRIDSLRFTSALSVALAVIFLVITVGIAIVKIISGGVEMPRFIPIVTDLTSFFKLFTVVPVLVTAYICHYNVHNIENELEDSTQMQGVVRTSLAMCSSVYIMTSFFGFLLFGDATLDDVLANFDTDLGIPYGSLLNDAVRVSYAAHLMLVFPVVFYPLRLNIDGLLFPKSRPLVLENFRFASITIGLISLIFLGANFIPSIWDAFQFTGATAAVCLGFIFPAAIALRDRYEIATKKDKFFSVFMIVLAVFSNLVAIYSDAYALFKRNKTAPA</sequence>
<feature type="transmembrane region" description="Helical" evidence="8">
    <location>
        <begin position="71"/>
        <end position="87"/>
    </location>
</feature>
<dbReference type="InterPro" id="IPR013057">
    <property type="entry name" value="AA_transpt_TM"/>
</dbReference>
<evidence type="ECO:0000256" key="8">
    <source>
        <dbReference type="SAM" id="Phobius"/>
    </source>
</evidence>
<dbReference type="AlphaFoldDB" id="A0AAD7PXU2"/>
<keyword evidence="6 8" id="KW-0472">Membrane</keyword>
<feature type="transmembrane region" description="Helical" evidence="8">
    <location>
        <begin position="168"/>
        <end position="189"/>
    </location>
</feature>
<evidence type="ECO:0000256" key="7">
    <source>
        <dbReference type="SAM" id="MobiDB-lite"/>
    </source>
</evidence>
<feature type="compositionally biased region" description="Basic and acidic residues" evidence="7">
    <location>
        <begin position="19"/>
        <end position="31"/>
    </location>
</feature>
<keyword evidence="11" id="KW-1185">Reference proteome</keyword>
<evidence type="ECO:0000313" key="11">
    <source>
        <dbReference type="Proteomes" id="UP001163823"/>
    </source>
</evidence>
<feature type="transmembrane region" description="Helical" evidence="8">
    <location>
        <begin position="282"/>
        <end position="301"/>
    </location>
</feature>
<proteinExistence type="predicted"/>
<feature type="region of interest" description="Disordered" evidence="7">
    <location>
        <begin position="1"/>
        <end position="31"/>
    </location>
</feature>
<feature type="transmembrane region" description="Helical" evidence="8">
    <location>
        <begin position="330"/>
        <end position="347"/>
    </location>
</feature>
<dbReference type="PANTHER" id="PTHR22950:SF643">
    <property type="entry name" value="AMINO ACID TRANSPORTER AVT6A"/>
    <property type="match status" value="1"/>
</dbReference>
<gene>
    <name evidence="10" type="ORF">O6P43_009218</name>
</gene>
<feature type="transmembrane region" description="Helical" evidence="8">
    <location>
        <begin position="393"/>
        <end position="415"/>
    </location>
</feature>
<dbReference type="Pfam" id="PF01490">
    <property type="entry name" value="Aa_trans"/>
    <property type="match status" value="1"/>
</dbReference>
<organism evidence="10 11">
    <name type="scientific">Quillaja saponaria</name>
    <name type="common">Soap bark tree</name>
    <dbReference type="NCBI Taxonomy" id="32244"/>
    <lineage>
        <taxon>Eukaryota</taxon>
        <taxon>Viridiplantae</taxon>
        <taxon>Streptophyta</taxon>
        <taxon>Embryophyta</taxon>
        <taxon>Tracheophyta</taxon>
        <taxon>Spermatophyta</taxon>
        <taxon>Magnoliopsida</taxon>
        <taxon>eudicotyledons</taxon>
        <taxon>Gunneridae</taxon>
        <taxon>Pentapetalae</taxon>
        <taxon>rosids</taxon>
        <taxon>fabids</taxon>
        <taxon>Fabales</taxon>
        <taxon>Quillajaceae</taxon>
        <taxon>Quillaja</taxon>
    </lineage>
</organism>
<keyword evidence="2" id="KW-0813">Transport</keyword>
<dbReference type="Proteomes" id="UP001163823">
    <property type="component" value="Chromosome 4"/>
</dbReference>
<reference evidence="10" key="1">
    <citation type="journal article" date="2023" name="Science">
        <title>Elucidation of the pathway for biosynthesis of saponin adjuvants from the soapbark tree.</title>
        <authorList>
            <person name="Reed J."/>
            <person name="Orme A."/>
            <person name="El-Demerdash A."/>
            <person name="Owen C."/>
            <person name="Martin L.B.B."/>
            <person name="Misra R.C."/>
            <person name="Kikuchi S."/>
            <person name="Rejzek M."/>
            <person name="Martin A.C."/>
            <person name="Harkess A."/>
            <person name="Leebens-Mack J."/>
            <person name="Louveau T."/>
            <person name="Stephenson M.J."/>
            <person name="Osbourn A."/>
        </authorList>
    </citation>
    <scope>NUCLEOTIDE SEQUENCE</scope>
    <source>
        <strain evidence="10">S10</strain>
    </source>
</reference>
<protein>
    <submittedName>
        <fullName evidence="10">Amino acid transporter</fullName>
    </submittedName>
</protein>
<dbReference type="KEGG" id="qsa:O6P43_009218"/>
<accession>A0AAD7PXU2</accession>
<dbReference type="PANTHER" id="PTHR22950">
    <property type="entry name" value="AMINO ACID TRANSPORTER"/>
    <property type="match status" value="1"/>
</dbReference>
<keyword evidence="4" id="KW-0029">Amino-acid transport</keyword>
<evidence type="ECO:0000259" key="9">
    <source>
        <dbReference type="Pfam" id="PF01490"/>
    </source>
</evidence>
<feature type="transmembrane region" description="Helical" evidence="8">
    <location>
        <begin position="427"/>
        <end position="446"/>
    </location>
</feature>